<dbReference type="EMBL" id="MCFA01000032">
    <property type="protein sequence ID" value="ORY14531.1"/>
    <property type="molecule type" value="Genomic_DNA"/>
</dbReference>
<evidence type="ECO:0000256" key="1">
    <source>
        <dbReference type="SAM" id="MobiDB-lite"/>
    </source>
</evidence>
<feature type="compositionally biased region" description="Basic and acidic residues" evidence="1">
    <location>
        <begin position="93"/>
        <end position="104"/>
    </location>
</feature>
<keyword evidence="2" id="KW-0472">Membrane</keyword>
<evidence type="ECO:0000256" key="2">
    <source>
        <dbReference type="SAM" id="Phobius"/>
    </source>
</evidence>
<dbReference type="AlphaFoldDB" id="A0A1Y1ZWB8"/>
<protein>
    <submittedName>
        <fullName evidence="3">Uncharacterized protein</fullName>
    </submittedName>
</protein>
<keyword evidence="2" id="KW-1133">Transmembrane helix</keyword>
<keyword evidence="4" id="KW-1185">Reference proteome</keyword>
<gene>
    <name evidence="3" type="ORF">BCR34DRAFT_585705</name>
</gene>
<feature type="transmembrane region" description="Helical" evidence="2">
    <location>
        <begin position="6"/>
        <end position="28"/>
    </location>
</feature>
<accession>A0A1Y1ZWB8</accession>
<feature type="compositionally biased region" description="Polar residues" evidence="1">
    <location>
        <begin position="80"/>
        <end position="91"/>
    </location>
</feature>
<reference evidence="3 4" key="1">
    <citation type="submission" date="2016-07" db="EMBL/GenBank/DDBJ databases">
        <title>Pervasive Adenine N6-methylation of Active Genes in Fungi.</title>
        <authorList>
            <consortium name="DOE Joint Genome Institute"/>
            <person name="Mondo S.J."/>
            <person name="Dannebaum R.O."/>
            <person name="Kuo R.C."/>
            <person name="Labutti K."/>
            <person name="Haridas S."/>
            <person name="Kuo A."/>
            <person name="Salamov A."/>
            <person name="Ahrendt S.R."/>
            <person name="Lipzen A."/>
            <person name="Sullivan W."/>
            <person name="Andreopoulos W.B."/>
            <person name="Clum A."/>
            <person name="Lindquist E."/>
            <person name="Daum C."/>
            <person name="Ramamoorthy G.K."/>
            <person name="Gryganskyi A."/>
            <person name="Culley D."/>
            <person name="Magnuson J.K."/>
            <person name="James T.Y."/>
            <person name="O'Malley M.A."/>
            <person name="Stajich J.E."/>
            <person name="Spatafora J.W."/>
            <person name="Visel A."/>
            <person name="Grigoriev I.V."/>
        </authorList>
    </citation>
    <scope>NUCLEOTIDE SEQUENCE [LARGE SCALE GENOMIC DNA]</scope>
    <source>
        <strain evidence="3 4">CBS 115471</strain>
    </source>
</reference>
<comment type="caution">
    <text evidence="3">The sequence shown here is derived from an EMBL/GenBank/DDBJ whole genome shotgun (WGS) entry which is preliminary data.</text>
</comment>
<keyword evidence="2" id="KW-0812">Transmembrane</keyword>
<sequence length="104" mass="11434">MELVRGYWVVWSLWLVSVSGLPVNSYIFEPPPKILTSSRIPTPTSSTSSHIAFSLSHHTLVVSFPACLKKHATPIAIPIPQTQATKSQTPDPETPKDEVPSESR</sequence>
<evidence type="ECO:0000313" key="4">
    <source>
        <dbReference type="Proteomes" id="UP000193144"/>
    </source>
</evidence>
<proteinExistence type="predicted"/>
<evidence type="ECO:0000313" key="3">
    <source>
        <dbReference type="EMBL" id="ORY14531.1"/>
    </source>
</evidence>
<dbReference type="Proteomes" id="UP000193144">
    <property type="component" value="Unassembled WGS sequence"/>
</dbReference>
<feature type="region of interest" description="Disordered" evidence="1">
    <location>
        <begin position="78"/>
        <end position="104"/>
    </location>
</feature>
<name>A0A1Y1ZWB8_9PLEO</name>
<organism evidence="3 4">
    <name type="scientific">Clohesyomyces aquaticus</name>
    <dbReference type="NCBI Taxonomy" id="1231657"/>
    <lineage>
        <taxon>Eukaryota</taxon>
        <taxon>Fungi</taxon>
        <taxon>Dikarya</taxon>
        <taxon>Ascomycota</taxon>
        <taxon>Pezizomycotina</taxon>
        <taxon>Dothideomycetes</taxon>
        <taxon>Pleosporomycetidae</taxon>
        <taxon>Pleosporales</taxon>
        <taxon>Lindgomycetaceae</taxon>
        <taxon>Clohesyomyces</taxon>
    </lineage>
</organism>